<dbReference type="OrthoDB" id="4984801at2"/>
<sequence>MSEQTVAVDFAALLEPGDTQSEEARATPLELAIAEVPAEEVESAAPQDAAFRFRSLLTAKQLDDLRRGAPALARKFVDDVNQIVTFGGPVMEKMNSASVQLLEAQRSIRVPEADAVVNDMLRTMDGFEKKWRSEKLENAVDTVVGWFKKGRYTLTTMIRESKPIADKIDLAEVKLQEMESALADNITRGQLLHEQTLAHMDDVVAVLAALEQVIDELRGDFDEADAALRAAEGSASESAVYRGETITTSELREVHSKLSFVLSETEKSWSDWRSQFFLGFAHAPATRNLIVTTFALRRRLATFRTMGLPSARQSLALWQQAAFAKEGAELGASVQEGTNKLIQGAFSETAKSVEMVANASQAPVITEETIWTVIDSVKAQCSAIVEADRSGRALRARNLQALERGEAVIEDAVLQSQRAIADASRRGAVGGDAASAPRTGDSDPGDDLLGKLTR</sequence>
<accession>A0A4P6KI78</accession>
<name>A0A4P6KI78_9MICO</name>
<evidence type="ECO:0000256" key="2">
    <source>
        <dbReference type="SAM" id="MobiDB-lite"/>
    </source>
</evidence>
<evidence type="ECO:0000313" key="4">
    <source>
        <dbReference type="Proteomes" id="UP000289260"/>
    </source>
</evidence>
<dbReference type="AlphaFoldDB" id="A0A4P6KI78"/>
<dbReference type="InterPro" id="IPR008863">
    <property type="entry name" value="Toxic_anion-R_TelA"/>
</dbReference>
<dbReference type="Proteomes" id="UP000289260">
    <property type="component" value="Chromosome"/>
</dbReference>
<keyword evidence="1" id="KW-0175">Coiled coil</keyword>
<dbReference type="EMBL" id="CP035806">
    <property type="protein sequence ID" value="QBE49791.1"/>
    <property type="molecule type" value="Genomic_DNA"/>
</dbReference>
<dbReference type="Pfam" id="PF05816">
    <property type="entry name" value="TelA"/>
    <property type="match status" value="1"/>
</dbReference>
<proteinExistence type="predicted"/>
<dbReference type="RefSeq" id="WP_130110904.1">
    <property type="nucleotide sequence ID" value="NZ_CP035806.1"/>
</dbReference>
<protein>
    <recommendedName>
        <fullName evidence="5">Toxic anion resistance protein</fullName>
    </recommendedName>
</protein>
<feature type="region of interest" description="Disordered" evidence="2">
    <location>
        <begin position="421"/>
        <end position="454"/>
    </location>
</feature>
<gene>
    <name evidence="3" type="ORF">EVS81_13940</name>
</gene>
<evidence type="ECO:0008006" key="5">
    <source>
        <dbReference type="Google" id="ProtNLM"/>
    </source>
</evidence>
<evidence type="ECO:0000256" key="1">
    <source>
        <dbReference type="SAM" id="Coils"/>
    </source>
</evidence>
<feature type="coiled-coil region" evidence="1">
    <location>
        <begin position="200"/>
        <end position="227"/>
    </location>
</feature>
<dbReference type="KEGG" id="ltr:EVS81_13940"/>
<evidence type="ECO:0000313" key="3">
    <source>
        <dbReference type="EMBL" id="QBE49791.1"/>
    </source>
</evidence>
<reference evidence="3 4" key="1">
    <citation type="submission" date="2019-02" db="EMBL/GenBank/DDBJ databases">
        <authorList>
            <person name="Sun L."/>
            <person name="Pan D."/>
            <person name="Wu X."/>
        </authorList>
    </citation>
    <scope>NUCLEOTIDE SEQUENCE [LARGE SCALE GENOMIC DNA]</scope>
    <source>
        <strain evidence="3 4">JW-1</strain>
    </source>
</reference>
<keyword evidence="4" id="KW-1185">Reference proteome</keyword>
<organism evidence="3 4">
    <name type="scientific">Leucobacter triazinivorans</name>
    <dbReference type="NCBI Taxonomy" id="1784719"/>
    <lineage>
        <taxon>Bacteria</taxon>
        <taxon>Bacillati</taxon>
        <taxon>Actinomycetota</taxon>
        <taxon>Actinomycetes</taxon>
        <taxon>Micrococcales</taxon>
        <taxon>Microbacteriaceae</taxon>
        <taxon>Leucobacter</taxon>
    </lineage>
</organism>